<gene>
    <name evidence="5" type="ORF">WOLCODRAFT_155942</name>
</gene>
<sequence>MQNFINQCNSWFMMYETSFQNDVQRVIFILSYISNKGKMGQWKQNYHRVYTNPVTKRFFLPSLAQFDADFQKAFGAIEEIQKAWKKILDISQDKKDIDDYITEFNNMAGKAQYDRYSADRNALLITLFDKGLPEHMTRYIIGIQPLPATIDDWQSAASYYENTYKIFLKREKTFVKKRAWQAPNQNNGRTSAPQTTTPKDPNAMDIDRMTTQERDDHIKKGKCFNCHQPGHMSRDCPKKPQRPACP</sequence>
<dbReference type="InterPro" id="IPR032567">
    <property type="entry name" value="RTL1-rel"/>
</dbReference>
<keyword evidence="6" id="KW-1185">Reference proteome</keyword>
<dbReference type="AlphaFoldDB" id="A0A2H3JEX1"/>
<feature type="compositionally biased region" description="Polar residues" evidence="3">
    <location>
        <begin position="182"/>
        <end position="199"/>
    </location>
</feature>
<dbReference type="PROSITE" id="PS50158">
    <property type="entry name" value="ZF_CCHC"/>
    <property type="match status" value="1"/>
</dbReference>
<keyword evidence="1" id="KW-0507">mRNA processing</keyword>
<keyword evidence="2" id="KW-0479">Metal-binding</keyword>
<reference evidence="5 6" key="1">
    <citation type="journal article" date="2012" name="Science">
        <title>The Paleozoic origin of enzymatic lignin decomposition reconstructed from 31 fungal genomes.</title>
        <authorList>
            <person name="Floudas D."/>
            <person name="Binder M."/>
            <person name="Riley R."/>
            <person name="Barry K."/>
            <person name="Blanchette R.A."/>
            <person name="Henrissat B."/>
            <person name="Martinez A.T."/>
            <person name="Otillar R."/>
            <person name="Spatafora J.W."/>
            <person name="Yadav J.S."/>
            <person name="Aerts A."/>
            <person name="Benoit I."/>
            <person name="Boyd A."/>
            <person name="Carlson A."/>
            <person name="Copeland A."/>
            <person name="Coutinho P.M."/>
            <person name="de Vries R.P."/>
            <person name="Ferreira P."/>
            <person name="Findley K."/>
            <person name="Foster B."/>
            <person name="Gaskell J."/>
            <person name="Glotzer D."/>
            <person name="Gorecki P."/>
            <person name="Heitman J."/>
            <person name="Hesse C."/>
            <person name="Hori C."/>
            <person name="Igarashi K."/>
            <person name="Jurgens J.A."/>
            <person name="Kallen N."/>
            <person name="Kersten P."/>
            <person name="Kohler A."/>
            <person name="Kuees U."/>
            <person name="Kumar T.K.A."/>
            <person name="Kuo A."/>
            <person name="LaButti K."/>
            <person name="Larrondo L.F."/>
            <person name="Lindquist E."/>
            <person name="Ling A."/>
            <person name="Lombard V."/>
            <person name="Lucas S."/>
            <person name="Lundell T."/>
            <person name="Martin R."/>
            <person name="McLaughlin D.J."/>
            <person name="Morgenstern I."/>
            <person name="Morin E."/>
            <person name="Murat C."/>
            <person name="Nagy L.G."/>
            <person name="Nolan M."/>
            <person name="Ohm R.A."/>
            <person name="Patyshakuliyeva A."/>
            <person name="Rokas A."/>
            <person name="Ruiz-Duenas F.J."/>
            <person name="Sabat G."/>
            <person name="Salamov A."/>
            <person name="Samejima M."/>
            <person name="Schmutz J."/>
            <person name="Slot J.C."/>
            <person name="St John F."/>
            <person name="Stenlid J."/>
            <person name="Sun H."/>
            <person name="Sun S."/>
            <person name="Syed K."/>
            <person name="Tsang A."/>
            <person name="Wiebenga A."/>
            <person name="Young D."/>
            <person name="Pisabarro A."/>
            <person name="Eastwood D.C."/>
            <person name="Martin F."/>
            <person name="Cullen D."/>
            <person name="Grigoriev I.V."/>
            <person name="Hibbett D.S."/>
        </authorList>
    </citation>
    <scope>NUCLEOTIDE SEQUENCE [LARGE SCALE GENOMIC DNA]</scope>
    <source>
        <strain evidence="5 6">MD-104</strain>
    </source>
</reference>
<evidence type="ECO:0000256" key="3">
    <source>
        <dbReference type="SAM" id="MobiDB-lite"/>
    </source>
</evidence>
<dbReference type="GO" id="GO:0008270">
    <property type="term" value="F:zinc ion binding"/>
    <property type="evidence" value="ECO:0007669"/>
    <property type="project" value="UniProtKB-KW"/>
</dbReference>
<protein>
    <recommendedName>
        <fullName evidence="4">CCHC-type domain-containing protein</fullName>
    </recommendedName>
</protein>
<feature type="region of interest" description="Disordered" evidence="3">
    <location>
        <begin position="180"/>
        <end position="206"/>
    </location>
</feature>
<dbReference type="Proteomes" id="UP000218811">
    <property type="component" value="Unassembled WGS sequence"/>
</dbReference>
<dbReference type="PANTHER" id="PTHR15503:SF22">
    <property type="entry name" value="TRANSPOSON TY3-I GAG POLYPROTEIN"/>
    <property type="match status" value="1"/>
</dbReference>
<dbReference type="SMART" id="SM00343">
    <property type="entry name" value="ZnF_C2HC"/>
    <property type="match status" value="1"/>
</dbReference>
<dbReference type="GO" id="GO:0006397">
    <property type="term" value="P:mRNA processing"/>
    <property type="evidence" value="ECO:0007669"/>
    <property type="project" value="UniProtKB-KW"/>
</dbReference>
<accession>A0A2H3JEX1</accession>
<feature type="domain" description="CCHC-type" evidence="4">
    <location>
        <begin position="222"/>
        <end position="238"/>
    </location>
</feature>
<dbReference type="OrthoDB" id="2746711at2759"/>
<dbReference type="InterPro" id="IPR036875">
    <property type="entry name" value="Znf_CCHC_sf"/>
</dbReference>
<dbReference type="InterPro" id="IPR001878">
    <property type="entry name" value="Znf_CCHC"/>
</dbReference>
<evidence type="ECO:0000259" key="4">
    <source>
        <dbReference type="PROSITE" id="PS50158"/>
    </source>
</evidence>
<dbReference type="Pfam" id="PF00098">
    <property type="entry name" value="zf-CCHC"/>
    <property type="match status" value="1"/>
</dbReference>
<dbReference type="EMBL" id="KB467843">
    <property type="protein sequence ID" value="PCH35264.1"/>
    <property type="molecule type" value="Genomic_DNA"/>
</dbReference>
<evidence type="ECO:0000313" key="6">
    <source>
        <dbReference type="Proteomes" id="UP000218811"/>
    </source>
</evidence>
<evidence type="ECO:0000313" key="5">
    <source>
        <dbReference type="EMBL" id="PCH35264.1"/>
    </source>
</evidence>
<dbReference type="STRING" id="742152.A0A2H3JEX1"/>
<keyword evidence="2" id="KW-0863">Zinc-finger</keyword>
<dbReference type="SUPFAM" id="SSF57756">
    <property type="entry name" value="Retrovirus zinc finger-like domains"/>
    <property type="match status" value="1"/>
</dbReference>
<proteinExistence type="predicted"/>
<evidence type="ECO:0000256" key="1">
    <source>
        <dbReference type="ARBA" id="ARBA00022664"/>
    </source>
</evidence>
<organism evidence="5 6">
    <name type="scientific">Wolfiporia cocos (strain MD-104)</name>
    <name type="common">Brown rot fungus</name>
    <dbReference type="NCBI Taxonomy" id="742152"/>
    <lineage>
        <taxon>Eukaryota</taxon>
        <taxon>Fungi</taxon>
        <taxon>Dikarya</taxon>
        <taxon>Basidiomycota</taxon>
        <taxon>Agaricomycotina</taxon>
        <taxon>Agaricomycetes</taxon>
        <taxon>Polyporales</taxon>
        <taxon>Phaeolaceae</taxon>
        <taxon>Wolfiporia</taxon>
    </lineage>
</organism>
<dbReference type="Gene3D" id="4.10.60.10">
    <property type="entry name" value="Zinc finger, CCHC-type"/>
    <property type="match status" value="1"/>
</dbReference>
<dbReference type="OMA" id="SMERPIE"/>
<dbReference type="PANTHER" id="PTHR15503">
    <property type="entry name" value="LDOC1 RELATED"/>
    <property type="match status" value="1"/>
</dbReference>
<keyword evidence="2" id="KW-0862">Zinc</keyword>
<dbReference type="GO" id="GO:0003676">
    <property type="term" value="F:nucleic acid binding"/>
    <property type="evidence" value="ECO:0007669"/>
    <property type="project" value="InterPro"/>
</dbReference>
<name>A0A2H3JEX1_WOLCO</name>
<evidence type="ECO:0000256" key="2">
    <source>
        <dbReference type="PROSITE-ProRule" id="PRU00047"/>
    </source>
</evidence>